<evidence type="ECO:0000313" key="4">
    <source>
        <dbReference type="Proteomes" id="UP000253769"/>
    </source>
</evidence>
<dbReference type="Gene3D" id="3.50.50.60">
    <property type="entry name" value="FAD/NAD(P)-binding domain"/>
    <property type="match status" value="2"/>
</dbReference>
<dbReference type="GO" id="GO:0016491">
    <property type="term" value="F:oxidoreductase activity"/>
    <property type="evidence" value="ECO:0007669"/>
    <property type="project" value="UniProtKB-KW"/>
</dbReference>
<feature type="domain" description="FAD dependent oxidoreductase" evidence="2">
    <location>
        <begin position="9"/>
        <end position="399"/>
    </location>
</feature>
<keyword evidence="1" id="KW-0560">Oxidoreductase</keyword>
<dbReference type="PROSITE" id="PS51257">
    <property type="entry name" value="PROKAR_LIPOPROTEIN"/>
    <property type="match status" value="1"/>
</dbReference>
<dbReference type="SUPFAM" id="SSF54373">
    <property type="entry name" value="FAD-linked reductases, C-terminal domain"/>
    <property type="match status" value="1"/>
</dbReference>
<gene>
    <name evidence="3" type="ORF">DV711_15200</name>
</gene>
<dbReference type="RefSeq" id="WP_114696571.1">
    <property type="nucleotide sequence ID" value="NZ_QQOH01000004.1"/>
</dbReference>
<dbReference type="PANTHER" id="PTHR13847:SF289">
    <property type="entry name" value="GLYCINE OXIDASE"/>
    <property type="match status" value="1"/>
</dbReference>
<dbReference type="GO" id="GO:0005737">
    <property type="term" value="C:cytoplasm"/>
    <property type="evidence" value="ECO:0007669"/>
    <property type="project" value="TreeGrafter"/>
</dbReference>
<organism evidence="3 4">
    <name type="scientific">Motiliproteus coralliicola</name>
    <dbReference type="NCBI Taxonomy" id="2283196"/>
    <lineage>
        <taxon>Bacteria</taxon>
        <taxon>Pseudomonadati</taxon>
        <taxon>Pseudomonadota</taxon>
        <taxon>Gammaproteobacteria</taxon>
        <taxon>Oceanospirillales</taxon>
        <taxon>Oceanospirillaceae</taxon>
        <taxon>Motiliproteus</taxon>
    </lineage>
</organism>
<dbReference type="SUPFAM" id="SSF51905">
    <property type="entry name" value="FAD/NAD(P)-binding domain"/>
    <property type="match status" value="1"/>
</dbReference>
<comment type="caution">
    <text evidence="3">The sequence shown here is derived from an EMBL/GenBank/DDBJ whole genome shotgun (WGS) entry which is preliminary data.</text>
</comment>
<proteinExistence type="predicted"/>
<evidence type="ECO:0000313" key="3">
    <source>
        <dbReference type="EMBL" id="RDE18953.1"/>
    </source>
</evidence>
<evidence type="ECO:0000256" key="1">
    <source>
        <dbReference type="ARBA" id="ARBA00023002"/>
    </source>
</evidence>
<reference evidence="3 4" key="1">
    <citation type="submission" date="2018-07" db="EMBL/GenBank/DDBJ databases">
        <title>Motiliproteus coralliicola sp. nov., a bacterium isolated from Coral.</title>
        <authorList>
            <person name="Wang G."/>
        </authorList>
    </citation>
    <scope>NUCLEOTIDE SEQUENCE [LARGE SCALE GENOMIC DNA]</scope>
    <source>
        <strain evidence="3 4">C34</strain>
    </source>
</reference>
<dbReference type="AlphaFoldDB" id="A0A369WCB5"/>
<dbReference type="Proteomes" id="UP000253769">
    <property type="component" value="Unassembled WGS sequence"/>
</dbReference>
<dbReference type="Pfam" id="PF01266">
    <property type="entry name" value="DAO"/>
    <property type="match status" value="1"/>
</dbReference>
<keyword evidence="4" id="KW-1185">Reference proteome</keyword>
<accession>A0A369WCB5</accession>
<dbReference type="InterPro" id="IPR036188">
    <property type="entry name" value="FAD/NAD-bd_sf"/>
</dbReference>
<dbReference type="InterPro" id="IPR006076">
    <property type="entry name" value="FAD-dep_OxRdtase"/>
</dbReference>
<dbReference type="PANTHER" id="PTHR13847">
    <property type="entry name" value="SARCOSINE DEHYDROGENASE-RELATED"/>
    <property type="match status" value="1"/>
</dbReference>
<dbReference type="OrthoDB" id="9805337at2"/>
<protein>
    <submittedName>
        <fullName evidence="3">FAD-binding oxidoreductase</fullName>
    </submittedName>
</protein>
<sequence length="420" mass="46588">MENEIKPVDVTVIGAGIIGISCALQLQKKGYSVRVVDRLPPGEGASYGNAGIFAECGCVPVNLPGFAWQIPKLMLDPLGPLSIPGNYMLKAAPWGLSFVWNSRRSKFEKVADGLSALLKDATRLHLEQAREAGAEQWLSASPYYYLYRDRAHFQGDRVAWEARRKRGIRYDELENEQVQAAEPAVSSEFNFMASLHNHGFARNPEQLVKALAQSFTDKGGEILLRDVRDIELLDSKPRALITHKERLPIDKLVVAAGVWSRQLVAKLDRSVPLQSERGYHIEVSAPGIELNNPIMFAEGKLVATPMTGGIRFAGLVEFGGLEAEPNERFASRLLHHAKKLFPAIDTREYREWMGHRPSLPDSLPVIDRSPNHDSVYYAFGHQHMGLTLGPRTGQLVAELLSTGATAESGIDLSPYRLSRF</sequence>
<dbReference type="Gene3D" id="3.30.9.10">
    <property type="entry name" value="D-Amino Acid Oxidase, subunit A, domain 2"/>
    <property type="match status" value="1"/>
</dbReference>
<name>A0A369WCB5_9GAMM</name>
<evidence type="ECO:0000259" key="2">
    <source>
        <dbReference type="Pfam" id="PF01266"/>
    </source>
</evidence>
<dbReference type="EMBL" id="QQOH01000004">
    <property type="protein sequence ID" value="RDE18953.1"/>
    <property type="molecule type" value="Genomic_DNA"/>
</dbReference>